<dbReference type="InterPro" id="IPR036322">
    <property type="entry name" value="WD40_repeat_dom_sf"/>
</dbReference>
<feature type="repeat" description="WD" evidence="6">
    <location>
        <begin position="176"/>
        <end position="210"/>
    </location>
</feature>
<dbReference type="InterPro" id="IPR015943">
    <property type="entry name" value="WD40/YVTN_repeat-like_dom_sf"/>
</dbReference>
<evidence type="ECO:0000256" key="2">
    <source>
        <dbReference type="ARBA" id="ARBA00022552"/>
    </source>
</evidence>
<dbReference type="Proteomes" id="UP001320420">
    <property type="component" value="Unassembled WGS sequence"/>
</dbReference>
<dbReference type="PANTHER" id="PTHR19924">
    <property type="entry name" value="UTP15 U3 SMALL NUCLEOLAR RNA-ASSOCIATED PROTEIN 15 FAMILY MEMBER"/>
    <property type="match status" value="1"/>
</dbReference>
<dbReference type="SMART" id="SM00320">
    <property type="entry name" value="WD40"/>
    <property type="match status" value="5"/>
</dbReference>
<dbReference type="PROSITE" id="PS50082">
    <property type="entry name" value="WD_REPEATS_2"/>
    <property type="match status" value="3"/>
</dbReference>
<dbReference type="GO" id="GO:0045943">
    <property type="term" value="P:positive regulation of transcription by RNA polymerase I"/>
    <property type="evidence" value="ECO:0007669"/>
    <property type="project" value="TreeGrafter"/>
</dbReference>
<dbReference type="EMBL" id="JAKJXP020000024">
    <property type="protein sequence ID" value="KAK7753928.1"/>
    <property type="molecule type" value="Genomic_DNA"/>
</dbReference>
<dbReference type="SUPFAM" id="SSF50978">
    <property type="entry name" value="WD40 repeat-like"/>
    <property type="match status" value="1"/>
</dbReference>
<evidence type="ECO:0000259" key="7">
    <source>
        <dbReference type="Pfam" id="PF09384"/>
    </source>
</evidence>
<dbReference type="PANTHER" id="PTHR19924:SF26">
    <property type="entry name" value="U3 SMALL NUCLEOLAR RNA-ASSOCIATED PROTEIN 15 HOMOLOG"/>
    <property type="match status" value="1"/>
</dbReference>
<evidence type="ECO:0000313" key="8">
    <source>
        <dbReference type="EMBL" id="KAK7753928.1"/>
    </source>
</evidence>
<dbReference type="Pfam" id="PF09384">
    <property type="entry name" value="UTP15_C"/>
    <property type="match status" value="1"/>
</dbReference>
<dbReference type="AlphaFoldDB" id="A0AAN9UTW3"/>
<dbReference type="GO" id="GO:0006364">
    <property type="term" value="P:rRNA processing"/>
    <property type="evidence" value="ECO:0007669"/>
    <property type="project" value="UniProtKB-KW"/>
</dbReference>
<gene>
    <name evidence="8" type="primary">utp15</name>
    <name evidence="8" type="ORF">SLS62_004026</name>
</gene>
<feature type="domain" description="U3 small nucleolar RNA-associated protein 15 C-terminal" evidence="7">
    <location>
        <begin position="398"/>
        <end position="545"/>
    </location>
</feature>
<evidence type="ECO:0000256" key="1">
    <source>
        <dbReference type="ARBA" id="ARBA00004604"/>
    </source>
</evidence>
<dbReference type="InterPro" id="IPR018983">
    <property type="entry name" value="U3_snoRNA-assocProt_15_C"/>
</dbReference>
<keyword evidence="4" id="KW-0677">Repeat</keyword>
<proteinExistence type="predicted"/>
<comment type="caution">
    <text evidence="8">The sequence shown here is derived from an EMBL/GenBank/DDBJ whole genome shotgun (WGS) entry which is preliminary data.</text>
</comment>
<dbReference type="Gene3D" id="2.130.10.10">
    <property type="entry name" value="YVTN repeat-like/Quinoprotein amine dehydrogenase"/>
    <property type="match status" value="2"/>
</dbReference>
<keyword evidence="9" id="KW-1185">Reference proteome</keyword>
<dbReference type="Pfam" id="PF00400">
    <property type="entry name" value="WD40"/>
    <property type="match status" value="3"/>
</dbReference>
<dbReference type="GO" id="GO:0005730">
    <property type="term" value="C:nucleolus"/>
    <property type="evidence" value="ECO:0007669"/>
    <property type="project" value="UniProtKB-SubCell"/>
</dbReference>
<accession>A0AAN9UTW3</accession>
<sequence>MAAEVAPLPQLKLPSGPAPITAEQRYWKSFKNQLVIPSPTQYPVTHITVPSANPANVGGGNSASGNDYFAVTTGTRVQIYSIRTRKLAKTITRFGDIARSGDVRRDGRIVAAGDDTGRIQVFDVGSRAILKTWTTHRQPVWTTKFSPADLTTLMSTSDDKTVRLWDLPSQASTAAFAGHADYVRSGSFMPGTMSNMLVSGSYDATVRLWDPRIAPGGAAVMTFKHAAPVEDVLPLPSGTTVLAAAGNQISVLDLVAAKPQHIISNHQKTVTSLSLASGGRRLVSGGLDGHVKIFETTGWNVVAGIKYPSPVLAVRVIGTGSGSSDDNSNNITDRHLAVGLQSGMLSLRTRLAGPEARREQEREREMAALVAGTIEAHDRAKGKRKRRVAAQRRLDQVVGEGADVVVVANDLSRARRETPWQKDLRRGRYGPALDRVLDRAARDHSPLTVLTLLVALRHRSALRDALAGRDEAGVLPVLRWVQTHVVDPRYVGVCVDVATHLLELYAEFAGGSAELAAGFRTLHRRVRQEVERAQVATQTGGMLGSLLVGSA</sequence>
<evidence type="ECO:0000256" key="6">
    <source>
        <dbReference type="PROSITE-ProRule" id="PRU00221"/>
    </source>
</evidence>
<evidence type="ECO:0000256" key="4">
    <source>
        <dbReference type="ARBA" id="ARBA00022737"/>
    </source>
</evidence>
<protein>
    <submittedName>
        <fullName evidence="8">U3 small nucleolar RNA-associated protein 15</fullName>
    </submittedName>
</protein>
<dbReference type="PRINTS" id="PR00320">
    <property type="entry name" value="GPROTEINBRPT"/>
</dbReference>
<keyword evidence="3 6" id="KW-0853">WD repeat</keyword>
<keyword evidence="2" id="KW-0698">rRNA processing</keyword>
<feature type="repeat" description="WD" evidence="6">
    <location>
        <begin position="263"/>
        <end position="295"/>
    </location>
</feature>
<keyword evidence="5" id="KW-0539">Nucleus</keyword>
<name>A0AAN9UTW3_9PEZI</name>
<dbReference type="PROSITE" id="PS00678">
    <property type="entry name" value="WD_REPEATS_1"/>
    <property type="match status" value="1"/>
</dbReference>
<evidence type="ECO:0000256" key="5">
    <source>
        <dbReference type="ARBA" id="ARBA00023242"/>
    </source>
</evidence>
<organism evidence="8 9">
    <name type="scientific">Diatrype stigma</name>
    <dbReference type="NCBI Taxonomy" id="117547"/>
    <lineage>
        <taxon>Eukaryota</taxon>
        <taxon>Fungi</taxon>
        <taxon>Dikarya</taxon>
        <taxon>Ascomycota</taxon>
        <taxon>Pezizomycotina</taxon>
        <taxon>Sordariomycetes</taxon>
        <taxon>Xylariomycetidae</taxon>
        <taxon>Xylariales</taxon>
        <taxon>Diatrypaceae</taxon>
        <taxon>Diatrype</taxon>
    </lineage>
</organism>
<dbReference type="InterPro" id="IPR020472">
    <property type="entry name" value="WD40_PAC1"/>
</dbReference>
<evidence type="ECO:0000256" key="3">
    <source>
        <dbReference type="ARBA" id="ARBA00022574"/>
    </source>
</evidence>
<dbReference type="InterPro" id="IPR001680">
    <property type="entry name" value="WD40_rpt"/>
</dbReference>
<dbReference type="InterPro" id="IPR019775">
    <property type="entry name" value="WD40_repeat_CS"/>
</dbReference>
<reference evidence="8 9" key="1">
    <citation type="submission" date="2024-02" db="EMBL/GenBank/DDBJ databases">
        <title>De novo assembly and annotation of 12 fungi associated with fruit tree decline syndrome in Ontario, Canada.</title>
        <authorList>
            <person name="Sulman M."/>
            <person name="Ellouze W."/>
            <person name="Ilyukhin E."/>
        </authorList>
    </citation>
    <scope>NUCLEOTIDE SEQUENCE [LARGE SCALE GENOMIC DNA]</scope>
    <source>
        <strain evidence="8 9">M11/M66-122</strain>
    </source>
</reference>
<feature type="repeat" description="WD" evidence="6">
    <location>
        <begin position="133"/>
        <end position="175"/>
    </location>
</feature>
<dbReference type="PROSITE" id="PS50294">
    <property type="entry name" value="WD_REPEATS_REGION"/>
    <property type="match status" value="3"/>
</dbReference>
<evidence type="ECO:0000313" key="9">
    <source>
        <dbReference type="Proteomes" id="UP001320420"/>
    </source>
</evidence>
<comment type="subcellular location">
    <subcellularLocation>
        <location evidence="1">Nucleus</location>
        <location evidence="1">Nucleolus</location>
    </subcellularLocation>
</comment>